<dbReference type="InterPro" id="IPR051200">
    <property type="entry name" value="Host-pathogen_enzymatic-act"/>
</dbReference>
<sequence length="534" mass="54102">MHLAAIEAKGTTQSRSHQNPVRPRAHVLRSKLSLAAILAVLAPGLGLISGCGNNYRPVVSAINPVGPAAQPQKFAVAISSTGTPANPTPGLLTFVDFSGDTILITANVGVDPYYLILNGGNTTTTSTSGTTVASTASLGFTLNSDHTFTSFDIDTTLLTSQILQTTLLPGANPVAILPAGISTFVTDPTINPGQGNISQFTGTPLALRQQLNPAPPIAPCPASTPFTPVYTVGIPNAPRVYAISKPVGSGCVGQVSTIETSSNTIDPTALPVGLNPVYGVMSGDGKRAFILNQGDGTVSVINVQTNALDIVPTTPPGTTNPIALCIAPACTNPATVNPLWADFAPVRNELLVANAGDGVNPGSLSVISIPLCSATAQVGNPNCDLTNPVDAIGFGTVVATVPVGVNPVMVGVLQDTGNSRAYVINSGNPNLPCAAPGAAVTAATTTCSVSVINLSTNTVTATIPLPLSISTNASTPAKNGHPNYIAVTSGTPTGKVYVVSPDSNFMTVIRTDIDVIDTTVALQGAGVAVRITQP</sequence>
<dbReference type="InterPro" id="IPR015943">
    <property type="entry name" value="WD40/YVTN_repeat-like_dom_sf"/>
</dbReference>
<evidence type="ECO:0000313" key="1">
    <source>
        <dbReference type="EMBL" id="XCB31954.1"/>
    </source>
</evidence>
<dbReference type="RefSeq" id="WP_353062799.1">
    <property type="nucleotide sequence ID" value="NZ_CP132942.1"/>
</dbReference>
<dbReference type="PANTHER" id="PTHR47197">
    <property type="entry name" value="PROTEIN NIRF"/>
    <property type="match status" value="1"/>
</dbReference>
<protein>
    <submittedName>
        <fullName evidence="1">YncE family protein</fullName>
    </submittedName>
</protein>
<name>A0AAU7ZMZ3_9BACT</name>
<dbReference type="InterPro" id="IPR011045">
    <property type="entry name" value="N2O_reductase_N"/>
</dbReference>
<proteinExistence type="predicted"/>
<accession>A0AAU7ZMZ3</accession>
<dbReference type="KEGG" id="tpsc:RBB77_16075"/>
<reference evidence="1" key="2">
    <citation type="journal article" date="2024" name="Environ. Microbiol.">
        <title>Genome analysis and description of Tunturibacter gen. nov. expands the diversity of Terriglobia in tundra soils.</title>
        <authorList>
            <person name="Messyasz A."/>
            <person name="Mannisto M.K."/>
            <person name="Kerkhof L.J."/>
            <person name="Haggblom M.M."/>
        </authorList>
    </citation>
    <scope>NUCLEOTIDE SEQUENCE</scope>
    <source>
        <strain evidence="1">X5P6</strain>
    </source>
</reference>
<dbReference type="EMBL" id="CP132942">
    <property type="protein sequence ID" value="XCB31954.1"/>
    <property type="molecule type" value="Genomic_DNA"/>
</dbReference>
<reference evidence="1" key="1">
    <citation type="submission" date="2023-08" db="EMBL/GenBank/DDBJ databases">
        <authorList>
            <person name="Messyasz A."/>
            <person name="Mannisto M.K."/>
            <person name="Kerkhof L.J."/>
            <person name="Haggblom M."/>
        </authorList>
    </citation>
    <scope>NUCLEOTIDE SEQUENCE</scope>
    <source>
        <strain evidence="1">X5P6</strain>
    </source>
</reference>
<organism evidence="1">
    <name type="scientific">Tunturiibacter psychrotolerans</name>
    <dbReference type="NCBI Taxonomy" id="3069686"/>
    <lineage>
        <taxon>Bacteria</taxon>
        <taxon>Pseudomonadati</taxon>
        <taxon>Acidobacteriota</taxon>
        <taxon>Terriglobia</taxon>
        <taxon>Terriglobales</taxon>
        <taxon>Acidobacteriaceae</taxon>
        <taxon>Tunturiibacter</taxon>
    </lineage>
</organism>
<dbReference type="SUPFAM" id="SSF50974">
    <property type="entry name" value="Nitrous oxide reductase, N-terminal domain"/>
    <property type="match status" value="1"/>
</dbReference>
<dbReference type="PANTHER" id="PTHR47197:SF3">
    <property type="entry name" value="DIHYDRO-HEME D1 DEHYDROGENASE"/>
    <property type="match status" value="1"/>
</dbReference>
<gene>
    <name evidence="1" type="ORF">RBB77_16075</name>
</gene>
<dbReference type="Gene3D" id="2.130.10.10">
    <property type="entry name" value="YVTN repeat-like/Quinoprotein amine dehydrogenase"/>
    <property type="match status" value="2"/>
</dbReference>
<dbReference type="AlphaFoldDB" id="A0AAU7ZMZ3"/>